<reference evidence="2" key="1">
    <citation type="journal article" date="2021" name="Antonie Van Leeuwenhoek">
        <title>Draft genome and description of Waterburya agarophytonicola gen. nov. sp. nov. (Pleurocapsales, Cyanobacteria): a seaweed symbiont.</title>
        <authorList>
            <person name="Bonthond G."/>
            <person name="Shalygin S."/>
            <person name="Bayer T."/>
            <person name="Weinberger F."/>
        </authorList>
    </citation>
    <scope>NUCLEOTIDE SEQUENCE</scope>
    <source>
        <strain evidence="2">KI4</strain>
    </source>
</reference>
<evidence type="ECO:0000313" key="2">
    <source>
        <dbReference type="EMBL" id="MCC0175364.1"/>
    </source>
</evidence>
<dbReference type="Proteomes" id="UP000729733">
    <property type="component" value="Unassembled WGS sequence"/>
</dbReference>
<dbReference type="InterPro" id="IPR025480">
    <property type="entry name" value="DUF4330"/>
</dbReference>
<keyword evidence="3" id="KW-1185">Reference proteome</keyword>
<comment type="caution">
    <text evidence="2">The sequence shown here is derived from an EMBL/GenBank/DDBJ whole genome shotgun (WGS) entry which is preliminary data.</text>
</comment>
<protein>
    <submittedName>
        <fullName evidence="2">DUF4330 domain-containing protein</fullName>
    </submittedName>
</protein>
<keyword evidence="1" id="KW-0472">Membrane</keyword>
<dbReference type="AlphaFoldDB" id="A0A964FF29"/>
<sequence>MKIIDSKGRLFGKLSILDFAAAGVIGLVAVGIFFFPGTPLTNNIVAQTKQKPIEVEILVRGLGVTNLDSLFKEFKENQEADIVIRNQPAGKVKIVGNELLPRTTPVPQPDGTVKALPDPRPEIMMIRDMLVTVEGKAEATSTGFVLPGSKKVKIGSSIQLQGNTYDFNGTVVSIELKDS</sequence>
<name>A0A964FF29_9CYAN</name>
<accession>A0A964FF29</accession>
<gene>
    <name evidence="2" type="ORF">I4641_00015</name>
</gene>
<evidence type="ECO:0000256" key="1">
    <source>
        <dbReference type="SAM" id="Phobius"/>
    </source>
</evidence>
<keyword evidence="1" id="KW-0812">Transmembrane</keyword>
<feature type="transmembrane region" description="Helical" evidence="1">
    <location>
        <begin position="12"/>
        <end position="35"/>
    </location>
</feature>
<organism evidence="2 3">
    <name type="scientific">Waterburya agarophytonicola KI4</name>
    <dbReference type="NCBI Taxonomy" id="2874699"/>
    <lineage>
        <taxon>Bacteria</taxon>
        <taxon>Bacillati</taxon>
        <taxon>Cyanobacteriota</taxon>
        <taxon>Cyanophyceae</taxon>
        <taxon>Pleurocapsales</taxon>
        <taxon>Hyellaceae</taxon>
        <taxon>Waterburya</taxon>
        <taxon>Waterburya agarophytonicola</taxon>
    </lineage>
</organism>
<dbReference type="RefSeq" id="WP_229638364.1">
    <property type="nucleotide sequence ID" value="NZ_JADWDC010000001.1"/>
</dbReference>
<proteinExistence type="predicted"/>
<keyword evidence="1" id="KW-1133">Transmembrane helix</keyword>
<evidence type="ECO:0000313" key="3">
    <source>
        <dbReference type="Proteomes" id="UP000729733"/>
    </source>
</evidence>
<dbReference type="EMBL" id="JADWDC010000001">
    <property type="protein sequence ID" value="MCC0175364.1"/>
    <property type="molecule type" value="Genomic_DNA"/>
</dbReference>
<dbReference type="Pfam" id="PF14221">
    <property type="entry name" value="DUF4330"/>
    <property type="match status" value="1"/>
</dbReference>